<proteinExistence type="predicted"/>
<dbReference type="RefSeq" id="WP_255063428.1">
    <property type="nucleotide sequence ID" value="NZ_JANDBD010000012.1"/>
</dbReference>
<gene>
    <name evidence="3" type="ORF">NM203_25590</name>
</gene>
<evidence type="ECO:0000256" key="1">
    <source>
        <dbReference type="SAM" id="MobiDB-lite"/>
    </source>
</evidence>
<accession>A0ABT1M8S3</accession>
<dbReference type="PROSITE" id="PS51257">
    <property type="entry name" value="PROKAR_LIPOPROTEIN"/>
    <property type="match status" value="1"/>
</dbReference>
<protein>
    <recommendedName>
        <fullName evidence="5">Lipoprotein LpqE</fullName>
    </recommendedName>
</protein>
<dbReference type="EMBL" id="JANDBD010000012">
    <property type="protein sequence ID" value="MCP9275569.1"/>
    <property type="molecule type" value="Genomic_DNA"/>
</dbReference>
<evidence type="ECO:0000256" key="2">
    <source>
        <dbReference type="SAM" id="SignalP"/>
    </source>
</evidence>
<evidence type="ECO:0000313" key="4">
    <source>
        <dbReference type="Proteomes" id="UP001651690"/>
    </source>
</evidence>
<keyword evidence="4" id="KW-1185">Reference proteome</keyword>
<reference evidence="3 4" key="1">
    <citation type="submission" date="2022-06" db="EMBL/GenBank/DDBJ databases">
        <title>Mycolicibacterium sp. CAU 1645 isolated from seawater.</title>
        <authorList>
            <person name="Kim W."/>
        </authorList>
    </citation>
    <scope>NUCLEOTIDE SEQUENCE [LARGE SCALE GENOMIC DNA]</scope>
    <source>
        <strain evidence="3 4">CAU 1645</strain>
    </source>
</reference>
<feature type="signal peptide" evidence="2">
    <location>
        <begin position="1"/>
        <end position="21"/>
    </location>
</feature>
<feature type="chain" id="PRO_5045562609" description="Lipoprotein LpqE" evidence="2">
    <location>
        <begin position="22"/>
        <end position="196"/>
    </location>
</feature>
<feature type="compositionally biased region" description="Gly residues" evidence="1">
    <location>
        <begin position="186"/>
        <end position="196"/>
    </location>
</feature>
<evidence type="ECO:0000313" key="3">
    <source>
        <dbReference type="EMBL" id="MCP9275569.1"/>
    </source>
</evidence>
<organism evidence="3 4">
    <name type="scientific">Mycolicibacterium arenosum</name>
    <dbReference type="NCBI Taxonomy" id="2952157"/>
    <lineage>
        <taxon>Bacteria</taxon>
        <taxon>Bacillati</taxon>
        <taxon>Actinomycetota</taxon>
        <taxon>Actinomycetes</taxon>
        <taxon>Mycobacteriales</taxon>
        <taxon>Mycobacteriaceae</taxon>
        <taxon>Mycolicibacterium</taxon>
    </lineage>
</organism>
<dbReference type="Pfam" id="PF04314">
    <property type="entry name" value="PCuAC"/>
    <property type="match status" value="1"/>
</dbReference>
<feature type="region of interest" description="Disordered" evidence="1">
    <location>
        <begin position="173"/>
        <end position="196"/>
    </location>
</feature>
<comment type="caution">
    <text evidence="3">The sequence shown here is derived from an EMBL/GenBank/DDBJ whole genome shotgun (WGS) entry which is preliminary data.</text>
</comment>
<dbReference type="InterPro" id="IPR007410">
    <property type="entry name" value="LpqE-like"/>
</dbReference>
<name>A0ABT1M8S3_9MYCO</name>
<evidence type="ECO:0008006" key="5">
    <source>
        <dbReference type="Google" id="ProtNLM"/>
    </source>
</evidence>
<keyword evidence="2" id="KW-0732">Signal</keyword>
<sequence>MHPFRARTSIASAALAGGALAAALTLSGCGAGQVSQMATQAAAVNGSAADIGDINLRNVHLRAVQESDYIRPGSDVELLFVAANGSDANGDRLVSITSEVGTVALTGDTEIKPGKSLVVGTPDLQPSPLDATAGDETAEAKVTITEDISNGLTYPFTFTFEKAGEQVVQVPISAGESPRREAEGASSGGGEHSGGH</sequence>
<dbReference type="Proteomes" id="UP001651690">
    <property type="component" value="Unassembled WGS sequence"/>
</dbReference>